<feature type="region of interest" description="Disordered" evidence="1">
    <location>
        <begin position="77"/>
        <end position="103"/>
    </location>
</feature>
<dbReference type="PANTHER" id="PTHR33974">
    <property type="entry name" value="VASCULAR-RELATED UNKNOWN PROTEIN 1-RELATED"/>
    <property type="match status" value="1"/>
</dbReference>
<evidence type="ECO:0008006" key="3">
    <source>
        <dbReference type="Google" id="ProtNLM"/>
    </source>
</evidence>
<dbReference type="GO" id="GO:0010089">
    <property type="term" value="P:xylem development"/>
    <property type="evidence" value="ECO:0007669"/>
    <property type="project" value="InterPro"/>
</dbReference>
<evidence type="ECO:0000256" key="1">
    <source>
        <dbReference type="SAM" id="MobiDB-lite"/>
    </source>
</evidence>
<protein>
    <recommendedName>
        <fullName evidence="3">BHLH domain-containing protein</fullName>
    </recommendedName>
</protein>
<accession>D5AD95</accession>
<dbReference type="PANTHER" id="PTHR33974:SF2">
    <property type="entry name" value="VASCULAR-RELATED UNKNOWN PROTEIN 1"/>
    <property type="match status" value="1"/>
</dbReference>
<sequence>MLQQQKQPLVCSSNGPKCRFTLANKCPSMENGTPDESQGISESGWTMYLDQSLDEWSDSYYNSESLIGFEEYVGRNNGNGRHQHANFEEEDSSMASDASSGPQQPLDVAQFTELQNGAHRLLSSNDQVDLKNLTSLDIAEIRQSKRRRLESYTAVEKDLYLLEDTASSPVCSSKSGLTENEVDAKDSLHLSNAFLDSRDQADAVNKRLDLLQSILPETPNFREETLGVAMEYISTMEQRIKAYEGKDKGKGSNMVLPAGDFDGESGVLRKRGLCLVPISTLRSGV</sequence>
<reference evidence="2" key="1">
    <citation type="submission" date="2010-04" db="EMBL/GenBank/DDBJ databases">
        <authorList>
            <person name="Reid K.E."/>
            <person name="Liao N."/>
            <person name="Chan S."/>
            <person name="Docking R."/>
            <person name="Taylor G."/>
            <person name="Moore R."/>
            <person name="Mayo M."/>
            <person name="Munro S."/>
            <person name="King J."/>
            <person name="Yanchuk A."/>
            <person name="Holt R."/>
            <person name="Jones S."/>
            <person name="Marra M."/>
            <person name="Ritland C.E."/>
            <person name="Ritland K."/>
            <person name="Bohlmann J."/>
        </authorList>
    </citation>
    <scope>NUCLEOTIDE SEQUENCE</scope>
    <source>
        <tissue evidence="2">Bud</tissue>
    </source>
</reference>
<dbReference type="AlphaFoldDB" id="D5AD95"/>
<dbReference type="OMA" id="NKCPSME"/>
<evidence type="ECO:0000313" key="2">
    <source>
        <dbReference type="EMBL" id="ADE77514.1"/>
    </source>
</evidence>
<name>D5AD95_PICSI</name>
<dbReference type="EMBL" id="BT124249">
    <property type="protein sequence ID" value="ADE77514.1"/>
    <property type="molecule type" value="mRNA"/>
</dbReference>
<organism evidence="2">
    <name type="scientific">Picea sitchensis</name>
    <name type="common">Sitka spruce</name>
    <name type="synonym">Pinus sitchensis</name>
    <dbReference type="NCBI Taxonomy" id="3332"/>
    <lineage>
        <taxon>Eukaryota</taxon>
        <taxon>Viridiplantae</taxon>
        <taxon>Streptophyta</taxon>
        <taxon>Embryophyta</taxon>
        <taxon>Tracheophyta</taxon>
        <taxon>Spermatophyta</taxon>
        <taxon>Pinopsida</taxon>
        <taxon>Pinidae</taxon>
        <taxon>Conifers I</taxon>
        <taxon>Pinales</taxon>
        <taxon>Pinaceae</taxon>
        <taxon>Picea</taxon>
    </lineage>
</organism>
<proteinExistence type="evidence at transcript level"/>
<dbReference type="InterPro" id="IPR039280">
    <property type="entry name" value="VUP"/>
</dbReference>